<evidence type="ECO:0000313" key="1">
    <source>
        <dbReference type="EMBL" id="HIS77119.1"/>
    </source>
</evidence>
<gene>
    <name evidence="1" type="ORF">IAB51_10000</name>
</gene>
<comment type="caution">
    <text evidence="1">The sequence shown here is derived from an EMBL/GenBank/DDBJ whole genome shotgun (WGS) entry which is preliminary data.</text>
</comment>
<reference evidence="1" key="2">
    <citation type="journal article" date="2021" name="PeerJ">
        <title>Extensive microbial diversity within the chicken gut microbiome revealed by metagenomics and culture.</title>
        <authorList>
            <person name="Gilroy R."/>
            <person name="Ravi A."/>
            <person name="Getino M."/>
            <person name="Pursley I."/>
            <person name="Horton D.L."/>
            <person name="Alikhan N.F."/>
            <person name="Baker D."/>
            <person name="Gharbi K."/>
            <person name="Hall N."/>
            <person name="Watson M."/>
            <person name="Adriaenssens E.M."/>
            <person name="Foster-Nyarko E."/>
            <person name="Jarju S."/>
            <person name="Secka A."/>
            <person name="Antonio M."/>
            <person name="Oren A."/>
            <person name="Chaudhuri R.R."/>
            <person name="La Ragione R."/>
            <person name="Hildebrand F."/>
            <person name="Pallen M.J."/>
        </authorList>
    </citation>
    <scope>NUCLEOTIDE SEQUENCE</scope>
    <source>
        <strain evidence="1">CHK199-13235</strain>
    </source>
</reference>
<dbReference type="Proteomes" id="UP000824002">
    <property type="component" value="Unassembled WGS sequence"/>
</dbReference>
<dbReference type="EMBL" id="DVJP01000066">
    <property type="protein sequence ID" value="HIS77119.1"/>
    <property type="molecule type" value="Genomic_DNA"/>
</dbReference>
<dbReference type="AlphaFoldDB" id="A0A9D1FNT8"/>
<accession>A0A9D1FNT8</accession>
<evidence type="ECO:0000313" key="2">
    <source>
        <dbReference type="Proteomes" id="UP000824002"/>
    </source>
</evidence>
<proteinExistence type="predicted"/>
<sequence length="93" mass="10734">MRTALETLFLNIPRNLRIFPEDDPQACALIDALRRSMTDEQRGLFLDFLNRNNFLIDEQAFQCFAEGVRCGLSIGIAWWDPGDYPVKTEISPR</sequence>
<protein>
    <submittedName>
        <fullName evidence="1">Uncharacterized protein</fullName>
    </submittedName>
</protein>
<name>A0A9D1FNT8_9FIRM</name>
<organism evidence="1 2">
    <name type="scientific">Candidatus Merdivicinus excrementipullorum</name>
    <dbReference type="NCBI Taxonomy" id="2840867"/>
    <lineage>
        <taxon>Bacteria</taxon>
        <taxon>Bacillati</taxon>
        <taxon>Bacillota</taxon>
        <taxon>Clostridia</taxon>
        <taxon>Eubacteriales</taxon>
        <taxon>Oscillospiraceae</taxon>
        <taxon>Oscillospiraceae incertae sedis</taxon>
        <taxon>Candidatus Merdivicinus</taxon>
    </lineage>
</organism>
<reference evidence="1" key="1">
    <citation type="submission" date="2020-10" db="EMBL/GenBank/DDBJ databases">
        <authorList>
            <person name="Gilroy R."/>
        </authorList>
    </citation>
    <scope>NUCLEOTIDE SEQUENCE</scope>
    <source>
        <strain evidence="1">CHK199-13235</strain>
    </source>
</reference>